<evidence type="ECO:0000256" key="1">
    <source>
        <dbReference type="ARBA" id="ARBA00004141"/>
    </source>
</evidence>
<feature type="transmembrane region" description="Helical" evidence="6">
    <location>
        <begin position="138"/>
        <end position="164"/>
    </location>
</feature>
<keyword evidence="8" id="KW-1185">Reference proteome</keyword>
<feature type="transmembrane region" description="Helical" evidence="6">
    <location>
        <begin position="225"/>
        <end position="246"/>
    </location>
</feature>
<feature type="transmembrane region" description="Helical" evidence="6">
    <location>
        <begin position="438"/>
        <end position="459"/>
    </location>
</feature>
<feature type="transmembrane region" description="Helical" evidence="6">
    <location>
        <begin position="115"/>
        <end position="132"/>
    </location>
</feature>
<protein>
    <submittedName>
        <fullName evidence="7">Uncharacterized protein</fullName>
    </submittedName>
</protein>
<feature type="transmembrane region" description="Helical" evidence="6">
    <location>
        <begin position="479"/>
        <end position="498"/>
    </location>
</feature>
<evidence type="ECO:0000256" key="4">
    <source>
        <dbReference type="ARBA" id="ARBA00022989"/>
    </source>
</evidence>
<keyword evidence="3 6" id="KW-0812">Transmembrane</keyword>
<evidence type="ECO:0000256" key="2">
    <source>
        <dbReference type="ARBA" id="ARBA00005982"/>
    </source>
</evidence>
<evidence type="ECO:0000256" key="6">
    <source>
        <dbReference type="SAM" id="Phobius"/>
    </source>
</evidence>
<dbReference type="InterPro" id="IPR036259">
    <property type="entry name" value="MFS_trans_sf"/>
</dbReference>
<reference evidence="7" key="1">
    <citation type="submission" date="2022-10" db="EMBL/GenBank/DDBJ databases">
        <title>Tapping the CABI collections for fungal endophytes: first genome assemblies for Collariella, Neodidymelliopsis, Ascochyta clinopodiicola, Didymella pomorum, Didymosphaeria variabile, Neocosmospora piperis and Neocucurbitaria cava.</title>
        <authorList>
            <person name="Hill R."/>
        </authorList>
    </citation>
    <scope>NUCLEOTIDE SEQUENCE</scope>
    <source>
        <strain evidence="7">IMI 360193</strain>
    </source>
</reference>
<feature type="transmembrane region" description="Helical" evidence="6">
    <location>
        <begin position="376"/>
        <end position="394"/>
    </location>
</feature>
<evidence type="ECO:0000313" key="8">
    <source>
        <dbReference type="Proteomes" id="UP001140562"/>
    </source>
</evidence>
<feature type="transmembrane region" description="Helical" evidence="6">
    <location>
        <begin position="505"/>
        <end position="526"/>
    </location>
</feature>
<dbReference type="GO" id="GO:0006857">
    <property type="term" value="P:oligopeptide transport"/>
    <property type="evidence" value="ECO:0007669"/>
    <property type="project" value="InterPro"/>
</dbReference>
<evidence type="ECO:0000313" key="7">
    <source>
        <dbReference type="EMBL" id="KAJ4342204.1"/>
    </source>
</evidence>
<comment type="subcellular location">
    <subcellularLocation>
        <location evidence="1">Membrane</location>
        <topology evidence="1">Multi-pass membrane protein</topology>
    </subcellularLocation>
</comment>
<evidence type="ECO:0000256" key="5">
    <source>
        <dbReference type="ARBA" id="ARBA00023136"/>
    </source>
</evidence>
<dbReference type="GO" id="GO:0022857">
    <property type="term" value="F:transmembrane transporter activity"/>
    <property type="evidence" value="ECO:0007669"/>
    <property type="project" value="InterPro"/>
</dbReference>
<feature type="transmembrane region" description="Helical" evidence="6">
    <location>
        <begin position="315"/>
        <end position="332"/>
    </location>
</feature>
<keyword evidence="5 6" id="KW-0472">Membrane</keyword>
<dbReference type="OrthoDB" id="8904098at2759"/>
<dbReference type="AlphaFoldDB" id="A0A9W8X665"/>
<dbReference type="PANTHER" id="PTHR11654">
    <property type="entry name" value="OLIGOPEPTIDE TRANSPORTER-RELATED"/>
    <property type="match status" value="1"/>
</dbReference>
<dbReference type="PROSITE" id="PS01022">
    <property type="entry name" value="PTR2_1"/>
    <property type="match status" value="1"/>
</dbReference>
<gene>
    <name evidence="7" type="ORF">N0V87_001188</name>
</gene>
<dbReference type="Pfam" id="PF00854">
    <property type="entry name" value="PTR2"/>
    <property type="match status" value="2"/>
</dbReference>
<dbReference type="SUPFAM" id="SSF103473">
    <property type="entry name" value="MFS general substrate transporter"/>
    <property type="match status" value="1"/>
</dbReference>
<dbReference type="InterPro" id="IPR018456">
    <property type="entry name" value="PTR2_symporter_CS"/>
</dbReference>
<dbReference type="InterPro" id="IPR000109">
    <property type="entry name" value="POT_fam"/>
</dbReference>
<organism evidence="7 8">
    <name type="scientific">Didymella glomerata</name>
    <dbReference type="NCBI Taxonomy" id="749621"/>
    <lineage>
        <taxon>Eukaryota</taxon>
        <taxon>Fungi</taxon>
        <taxon>Dikarya</taxon>
        <taxon>Ascomycota</taxon>
        <taxon>Pezizomycotina</taxon>
        <taxon>Dothideomycetes</taxon>
        <taxon>Pleosporomycetidae</taxon>
        <taxon>Pleosporales</taxon>
        <taxon>Pleosporineae</taxon>
        <taxon>Didymellaceae</taxon>
        <taxon>Didymella</taxon>
    </lineage>
</organism>
<keyword evidence="4 6" id="KW-1133">Transmembrane helix</keyword>
<dbReference type="Gene3D" id="1.20.1250.20">
    <property type="entry name" value="MFS general substrate transporter like domains"/>
    <property type="match status" value="1"/>
</dbReference>
<accession>A0A9W8X665</accession>
<proteinExistence type="inferred from homology"/>
<comment type="caution">
    <text evidence="7">The sequence shown here is derived from an EMBL/GenBank/DDBJ whole genome shotgun (WGS) entry which is preliminary data.</text>
</comment>
<feature type="transmembrane region" description="Helical" evidence="6">
    <location>
        <begin position="406"/>
        <end position="426"/>
    </location>
</feature>
<comment type="similarity">
    <text evidence="2">Belongs to the major facilitator superfamily. Proton-dependent oligopeptide transporter (POT/PTR) (TC 2.A.17) family.</text>
</comment>
<feature type="transmembrane region" description="Helical" evidence="6">
    <location>
        <begin position="86"/>
        <end position="103"/>
    </location>
</feature>
<sequence>MEDADFELYNDDNEEHKSLRKVPGRLNWMLFAVCVVEMGERFVYNGISGPLQNYVQNPYPHNPAGIPGALGRGQSTGVALSNFFKFWAYFCTVIGAVVADQYLGKFKTIIWSTPIYIIGMIILVVTATPMAIKADASFGGLIAAMITIGLGTGGLKACIAPMCGEQSPTLKSYIRTNPKTGEREVVDIGLSSARVFMWYYWAANLGTLSSLGTTSLEKSTGSDDFPIPELTFTSVFIVVLAFFLIFSKHLVKVPPMGSPIVDATRTLMIVFREKSFAAASPTTLRAKGRLEKYKFAASERYTDSYVADIRSGMMACKYFVLLPFFWLVWIQIYGNMVAQAGMMDVGNTPNDLMLTLPTIFMLAFIPLFDSEYSCRIFGQVGVGLIRSTVVLYPFLRNTFGIVLNPILRIFLGFMVASLGMLYTCVLQHFIYEAPPNSINLWVQTPAHVCIAISEIWVVITGLEVAFIKAPPMLRAFVSSIFWLTVAVGSILGIALSPVSKNPNMVWFYGAVCITAFIAGVLFYVWFRESIHNGTEMAGQGSVSGVLEGKVPDNSSIRSKEITIEPKKLEAE</sequence>
<dbReference type="Proteomes" id="UP001140562">
    <property type="component" value="Unassembled WGS sequence"/>
</dbReference>
<name>A0A9W8X665_9PLEO</name>
<dbReference type="EMBL" id="JAPEUV010000007">
    <property type="protein sequence ID" value="KAJ4342204.1"/>
    <property type="molecule type" value="Genomic_DNA"/>
</dbReference>
<dbReference type="GO" id="GO:0016020">
    <property type="term" value="C:membrane"/>
    <property type="evidence" value="ECO:0007669"/>
    <property type="project" value="UniProtKB-SubCell"/>
</dbReference>
<evidence type="ECO:0000256" key="3">
    <source>
        <dbReference type="ARBA" id="ARBA00022692"/>
    </source>
</evidence>